<protein>
    <recommendedName>
        <fullName evidence="9">Transporter</fullName>
    </recommendedName>
</protein>
<evidence type="ECO:0000256" key="5">
    <source>
        <dbReference type="ARBA" id="ARBA00023136"/>
    </source>
</evidence>
<dbReference type="STRING" id="1817764.A2637_05675"/>
<dbReference type="InterPro" id="IPR047218">
    <property type="entry name" value="YocR/YhdH-like"/>
</dbReference>
<dbReference type="SUPFAM" id="SSF161070">
    <property type="entry name" value="SNF-like"/>
    <property type="match status" value="1"/>
</dbReference>
<feature type="transmembrane region" description="Helical" evidence="6">
    <location>
        <begin position="43"/>
        <end position="71"/>
    </location>
</feature>
<dbReference type="PROSITE" id="PS50267">
    <property type="entry name" value="NA_NEUROTRAN_SYMP_3"/>
    <property type="match status" value="1"/>
</dbReference>
<evidence type="ECO:0000256" key="3">
    <source>
        <dbReference type="ARBA" id="ARBA00022692"/>
    </source>
</evidence>
<feature type="transmembrane region" description="Helical" evidence="6">
    <location>
        <begin position="92"/>
        <end position="119"/>
    </location>
</feature>
<dbReference type="InterPro" id="IPR037272">
    <property type="entry name" value="SNS_sf"/>
</dbReference>
<dbReference type="EMBL" id="MFSY01000080">
    <property type="protein sequence ID" value="OGI45333.1"/>
    <property type="molecule type" value="Genomic_DNA"/>
</dbReference>
<dbReference type="Pfam" id="PF00209">
    <property type="entry name" value="SNF"/>
    <property type="match status" value="2"/>
</dbReference>
<feature type="transmembrane region" description="Helical" evidence="6">
    <location>
        <begin position="433"/>
        <end position="452"/>
    </location>
</feature>
<evidence type="ECO:0000256" key="4">
    <source>
        <dbReference type="ARBA" id="ARBA00022989"/>
    </source>
</evidence>
<feature type="transmembrane region" description="Helical" evidence="6">
    <location>
        <begin position="177"/>
        <end position="197"/>
    </location>
</feature>
<dbReference type="PANTHER" id="PTHR42948:SF1">
    <property type="entry name" value="TRANSPORTER"/>
    <property type="match status" value="1"/>
</dbReference>
<feature type="transmembrane region" description="Helical" evidence="6">
    <location>
        <begin position="12"/>
        <end position="31"/>
    </location>
</feature>
<dbReference type="Proteomes" id="UP000179360">
    <property type="component" value="Unassembled WGS sequence"/>
</dbReference>
<evidence type="ECO:0000256" key="1">
    <source>
        <dbReference type="ARBA" id="ARBA00004141"/>
    </source>
</evidence>
<dbReference type="CDD" id="cd10336">
    <property type="entry name" value="SLC6sbd_Tyt1-Like"/>
    <property type="match status" value="1"/>
</dbReference>
<dbReference type="PRINTS" id="PR00176">
    <property type="entry name" value="NANEUSMPORT"/>
</dbReference>
<feature type="transmembrane region" description="Helical" evidence="6">
    <location>
        <begin position="258"/>
        <end position="282"/>
    </location>
</feature>
<feature type="transmembrane region" description="Helical" evidence="6">
    <location>
        <begin position="217"/>
        <end position="246"/>
    </location>
</feature>
<feature type="transmembrane region" description="Helical" evidence="6">
    <location>
        <begin position="392"/>
        <end position="413"/>
    </location>
</feature>
<proteinExistence type="predicted"/>
<comment type="caution">
    <text evidence="7">The sequence shown here is derived from an EMBL/GenBank/DDBJ whole genome shotgun (WGS) entry which is preliminary data.</text>
</comment>
<dbReference type="InterPro" id="IPR000175">
    <property type="entry name" value="Na/ntran_symport"/>
</dbReference>
<keyword evidence="2" id="KW-0813">Transport</keyword>
<keyword evidence="3 6" id="KW-0812">Transmembrane</keyword>
<evidence type="ECO:0000313" key="8">
    <source>
        <dbReference type="Proteomes" id="UP000179360"/>
    </source>
</evidence>
<accession>A0A1F6TJL9</accession>
<name>A0A1F6TJL9_9PROT</name>
<feature type="transmembrane region" description="Helical" evidence="6">
    <location>
        <begin position="313"/>
        <end position="337"/>
    </location>
</feature>
<dbReference type="PANTHER" id="PTHR42948">
    <property type="entry name" value="TRANSPORTER"/>
    <property type="match status" value="1"/>
</dbReference>
<feature type="transmembrane region" description="Helical" evidence="6">
    <location>
        <begin position="152"/>
        <end position="170"/>
    </location>
</feature>
<dbReference type="GO" id="GO:0016020">
    <property type="term" value="C:membrane"/>
    <property type="evidence" value="ECO:0007669"/>
    <property type="project" value="UniProtKB-SubCell"/>
</dbReference>
<sequence>MTRIVVHGRWSSAGMFVLAASGATIGFNNIWHFPYLVGANGGGAFLIVYLFCVLVIGLPLLMAEVMLGRLGRASPITAMRQLADRARGDPNWVLVGWAGVLGGFLILSYLSVIAGWALAYVPRMAFGVLAGQTADGVASLFTQLVTDPEKQLFWHGLFVAATMLIAARGLRAGIEPLVRYAAPLLFGLLAALLVYAATTDAFTRALAHLFQPDFTKLTMTGVVLALGHAFFSLGLGAGVMLMYGAYLDDAAPVAGTSLLVVAVDTVAGLAAGVVVFSVLFAGGVDPAAGPGLAFQALPLALDHLPLGRFPGTAFFLLLVVAAGLSAVALAEPALAWLTERFDISRARAAVAGGAAVWLLGLISILSFDYWGFSFKFLGTVKRLGFFDILQILTVQVLLPLGAAAIALFCGWVMKPEVTRAQLNLRTPCAYDAWLWLTRLAIPAALLIVFFNIPRLFL</sequence>
<dbReference type="NCBIfam" id="NF037979">
    <property type="entry name" value="Na_transp"/>
    <property type="match status" value="1"/>
</dbReference>
<feature type="transmembrane region" description="Helical" evidence="6">
    <location>
        <begin position="349"/>
        <end position="372"/>
    </location>
</feature>
<evidence type="ECO:0000256" key="6">
    <source>
        <dbReference type="SAM" id="Phobius"/>
    </source>
</evidence>
<organism evidence="7 8">
    <name type="scientific">Candidatus Muproteobacteria bacterium RIFCSPHIGHO2_01_FULL_65_16</name>
    <dbReference type="NCBI Taxonomy" id="1817764"/>
    <lineage>
        <taxon>Bacteria</taxon>
        <taxon>Pseudomonadati</taxon>
        <taxon>Pseudomonadota</taxon>
        <taxon>Candidatus Muproteobacteria</taxon>
    </lineage>
</organism>
<comment type="subcellular location">
    <subcellularLocation>
        <location evidence="1">Membrane</location>
        <topology evidence="1">Multi-pass membrane protein</topology>
    </subcellularLocation>
</comment>
<keyword evidence="4 6" id="KW-1133">Transmembrane helix</keyword>
<dbReference type="AlphaFoldDB" id="A0A1F6TJL9"/>
<keyword evidence="5 6" id="KW-0472">Membrane</keyword>
<evidence type="ECO:0000256" key="2">
    <source>
        <dbReference type="ARBA" id="ARBA00022448"/>
    </source>
</evidence>
<reference evidence="7 8" key="1">
    <citation type="journal article" date="2016" name="Nat. Commun.">
        <title>Thousands of microbial genomes shed light on interconnected biogeochemical processes in an aquifer system.</title>
        <authorList>
            <person name="Anantharaman K."/>
            <person name="Brown C.T."/>
            <person name="Hug L.A."/>
            <person name="Sharon I."/>
            <person name="Castelle C.J."/>
            <person name="Probst A.J."/>
            <person name="Thomas B.C."/>
            <person name="Singh A."/>
            <person name="Wilkins M.J."/>
            <person name="Karaoz U."/>
            <person name="Brodie E.L."/>
            <person name="Williams K.H."/>
            <person name="Hubbard S.S."/>
            <person name="Banfield J.F."/>
        </authorList>
    </citation>
    <scope>NUCLEOTIDE SEQUENCE [LARGE SCALE GENOMIC DNA]</scope>
</reference>
<evidence type="ECO:0000313" key="7">
    <source>
        <dbReference type="EMBL" id="OGI45333.1"/>
    </source>
</evidence>
<gene>
    <name evidence="7" type="ORF">A2637_05675</name>
</gene>
<evidence type="ECO:0008006" key="9">
    <source>
        <dbReference type="Google" id="ProtNLM"/>
    </source>
</evidence>